<evidence type="ECO:0000256" key="1">
    <source>
        <dbReference type="SAM" id="MobiDB-lite"/>
    </source>
</evidence>
<keyword evidence="3" id="KW-1185">Reference proteome</keyword>
<dbReference type="AlphaFoldDB" id="A0A212CF51"/>
<protein>
    <submittedName>
        <fullName evidence="2">Uncharacterized protein</fullName>
    </submittedName>
</protein>
<proteinExistence type="predicted"/>
<feature type="compositionally biased region" description="Polar residues" evidence="1">
    <location>
        <begin position="303"/>
        <end position="317"/>
    </location>
</feature>
<feature type="compositionally biased region" description="Basic and acidic residues" evidence="1">
    <location>
        <begin position="254"/>
        <end position="274"/>
    </location>
</feature>
<dbReference type="EMBL" id="MKHE01000020">
    <property type="protein sequence ID" value="OWK04643.1"/>
    <property type="molecule type" value="Genomic_DNA"/>
</dbReference>
<dbReference type="Proteomes" id="UP000242450">
    <property type="component" value="Chromosome 20"/>
</dbReference>
<gene>
    <name evidence="2" type="ORF">Celaphus_00002589</name>
</gene>
<evidence type="ECO:0000313" key="2">
    <source>
        <dbReference type="EMBL" id="OWK04643.1"/>
    </source>
</evidence>
<sequence length="317" mass="34146">MAGGPEPPDGFPGCDCILVQPVLEEAQVTKGPTAPALQPLGELQKPIWLDAVGTGRGQRTGSFPLSLLRALSPPRRFPGSRRPFSVELPFIAATISGRNWAGRFSNRRQKEKLDHTFECLQHKPKILGRCKGNQLTGVYWVMPSSITRLKRFRGLGCGAELAGARLDEDVEEEAEEVVAGAEGGRLVPGASWEAAGGSGSLLESVPPAVRLSCVLRRVTRVAGAALAVCLASLLRREAIRAAAHRSAASRRGRREPSKRDPSSRDGARPREASPQRRQGGPPGPGCQKPALMVRIRMKRADSGTGQEYSDTWLTAPW</sequence>
<reference evidence="2 3" key="1">
    <citation type="journal article" date="2018" name="Mol. Genet. Genomics">
        <title>The red deer Cervus elaphus genome CerEla1.0: sequencing, annotating, genes, and chromosomes.</title>
        <authorList>
            <person name="Bana N.A."/>
            <person name="Nyiri A."/>
            <person name="Nagy J."/>
            <person name="Frank K."/>
            <person name="Nagy T."/>
            <person name="Steger V."/>
            <person name="Schiller M."/>
            <person name="Lakatos P."/>
            <person name="Sugar L."/>
            <person name="Horn P."/>
            <person name="Barta E."/>
            <person name="Orosz L."/>
        </authorList>
    </citation>
    <scope>NUCLEOTIDE SEQUENCE [LARGE SCALE GENOMIC DNA]</scope>
    <source>
        <strain evidence="2">Hungarian</strain>
    </source>
</reference>
<accession>A0A212CF51</accession>
<name>A0A212CF51_CEREH</name>
<evidence type="ECO:0000313" key="3">
    <source>
        <dbReference type="Proteomes" id="UP000242450"/>
    </source>
</evidence>
<feature type="region of interest" description="Disordered" evidence="1">
    <location>
        <begin position="244"/>
        <end position="317"/>
    </location>
</feature>
<organism evidence="2 3">
    <name type="scientific">Cervus elaphus hippelaphus</name>
    <name type="common">European red deer</name>
    <dbReference type="NCBI Taxonomy" id="46360"/>
    <lineage>
        <taxon>Eukaryota</taxon>
        <taxon>Metazoa</taxon>
        <taxon>Chordata</taxon>
        <taxon>Craniata</taxon>
        <taxon>Vertebrata</taxon>
        <taxon>Euteleostomi</taxon>
        <taxon>Mammalia</taxon>
        <taxon>Eutheria</taxon>
        <taxon>Laurasiatheria</taxon>
        <taxon>Artiodactyla</taxon>
        <taxon>Ruminantia</taxon>
        <taxon>Pecora</taxon>
        <taxon>Cervidae</taxon>
        <taxon>Cervinae</taxon>
        <taxon>Cervus</taxon>
    </lineage>
</organism>
<comment type="caution">
    <text evidence="2">The sequence shown here is derived from an EMBL/GenBank/DDBJ whole genome shotgun (WGS) entry which is preliminary data.</text>
</comment>